<dbReference type="InterPro" id="IPR008927">
    <property type="entry name" value="6-PGluconate_DH-like_C_sf"/>
</dbReference>
<protein>
    <recommendedName>
        <fullName evidence="5">6-phosphogluconate dehydrogenase C-terminal domain-like protein</fullName>
    </recommendedName>
</protein>
<dbReference type="OrthoDB" id="9988102at2759"/>
<dbReference type="EMBL" id="ML179293">
    <property type="protein sequence ID" value="THU91964.1"/>
    <property type="molecule type" value="Genomic_DNA"/>
</dbReference>
<dbReference type="InterPro" id="IPR036291">
    <property type="entry name" value="NAD(P)-bd_dom_sf"/>
</dbReference>
<dbReference type="Pfam" id="PF09130">
    <property type="entry name" value="DUF1932"/>
    <property type="match status" value="1"/>
</dbReference>
<dbReference type="InterPro" id="IPR015814">
    <property type="entry name" value="Pgluconate_DH_NAD-bd_C"/>
</dbReference>
<evidence type="ECO:0008006" key="5">
    <source>
        <dbReference type="Google" id="ProtNLM"/>
    </source>
</evidence>
<evidence type="ECO:0000313" key="4">
    <source>
        <dbReference type="Proteomes" id="UP000297245"/>
    </source>
</evidence>
<organism evidence="3 4">
    <name type="scientific">Dendrothele bispora (strain CBS 962.96)</name>
    <dbReference type="NCBI Taxonomy" id="1314807"/>
    <lineage>
        <taxon>Eukaryota</taxon>
        <taxon>Fungi</taxon>
        <taxon>Dikarya</taxon>
        <taxon>Basidiomycota</taxon>
        <taxon>Agaricomycotina</taxon>
        <taxon>Agaricomycetes</taxon>
        <taxon>Agaricomycetidae</taxon>
        <taxon>Agaricales</taxon>
        <taxon>Agaricales incertae sedis</taxon>
        <taxon>Dendrothele</taxon>
    </lineage>
</organism>
<dbReference type="SUPFAM" id="SSF48179">
    <property type="entry name" value="6-phosphogluconate dehydrogenase C-terminal domain-like"/>
    <property type="match status" value="1"/>
</dbReference>
<sequence length="331" mass="35951">MSAPTIAIIGAGGMGSKMALRMTKSGSGPILTELTGRSQGTLKRAEESGMIHAEWSHILTHATHILSVVPPKDAFSVAEEVLKAWKELPESVKDERFRKRGERDIVFVDCNAVNVSTMRKMRGLFEGTRIRVIDGSIIGGPPSDKYNPGLYLSADEEDSEALNDLVEVTKRFGLQPFPLKGEGSSCGDASATKMANTGIVKGAIGLFVSMIFAANASSPATADALIHSLSVSQPGFLDQISRLIPQMIPKAYRFTGEFKELVESVAGTECQEIYEGMIKVFERVTEANENCEQGKPEGRDADVLREFAAKAKKAWEENKGVNWGPELDNKK</sequence>
<name>A0A4S8LRE3_DENBC</name>
<gene>
    <name evidence="3" type="ORF">K435DRAFT_219637</name>
</gene>
<dbReference type="SUPFAM" id="SSF51735">
    <property type="entry name" value="NAD(P)-binding Rossmann-fold domains"/>
    <property type="match status" value="1"/>
</dbReference>
<evidence type="ECO:0000259" key="1">
    <source>
        <dbReference type="Pfam" id="PF03446"/>
    </source>
</evidence>
<evidence type="ECO:0000313" key="3">
    <source>
        <dbReference type="EMBL" id="THU91964.1"/>
    </source>
</evidence>
<accession>A0A4S8LRE3</accession>
<keyword evidence="4" id="KW-1185">Reference proteome</keyword>
<dbReference type="AlphaFoldDB" id="A0A4S8LRE3"/>
<reference evidence="3 4" key="1">
    <citation type="journal article" date="2019" name="Nat. Ecol. Evol.">
        <title>Megaphylogeny resolves global patterns of mushroom evolution.</title>
        <authorList>
            <person name="Varga T."/>
            <person name="Krizsan K."/>
            <person name="Foldi C."/>
            <person name="Dima B."/>
            <person name="Sanchez-Garcia M."/>
            <person name="Sanchez-Ramirez S."/>
            <person name="Szollosi G.J."/>
            <person name="Szarkandi J.G."/>
            <person name="Papp V."/>
            <person name="Albert L."/>
            <person name="Andreopoulos W."/>
            <person name="Angelini C."/>
            <person name="Antonin V."/>
            <person name="Barry K.W."/>
            <person name="Bougher N.L."/>
            <person name="Buchanan P."/>
            <person name="Buyck B."/>
            <person name="Bense V."/>
            <person name="Catcheside P."/>
            <person name="Chovatia M."/>
            <person name="Cooper J."/>
            <person name="Damon W."/>
            <person name="Desjardin D."/>
            <person name="Finy P."/>
            <person name="Geml J."/>
            <person name="Haridas S."/>
            <person name="Hughes K."/>
            <person name="Justo A."/>
            <person name="Karasinski D."/>
            <person name="Kautmanova I."/>
            <person name="Kiss B."/>
            <person name="Kocsube S."/>
            <person name="Kotiranta H."/>
            <person name="LaButti K.M."/>
            <person name="Lechner B.E."/>
            <person name="Liimatainen K."/>
            <person name="Lipzen A."/>
            <person name="Lukacs Z."/>
            <person name="Mihaltcheva S."/>
            <person name="Morgado L.N."/>
            <person name="Niskanen T."/>
            <person name="Noordeloos M.E."/>
            <person name="Ohm R.A."/>
            <person name="Ortiz-Santana B."/>
            <person name="Ovrebo C."/>
            <person name="Racz N."/>
            <person name="Riley R."/>
            <person name="Savchenko A."/>
            <person name="Shiryaev A."/>
            <person name="Soop K."/>
            <person name="Spirin V."/>
            <person name="Szebenyi C."/>
            <person name="Tomsovsky M."/>
            <person name="Tulloss R.E."/>
            <person name="Uehling J."/>
            <person name="Grigoriev I.V."/>
            <person name="Vagvolgyi C."/>
            <person name="Papp T."/>
            <person name="Martin F.M."/>
            <person name="Miettinen O."/>
            <person name="Hibbett D.S."/>
            <person name="Nagy L.G."/>
        </authorList>
    </citation>
    <scope>NUCLEOTIDE SEQUENCE [LARGE SCALE GENOMIC DNA]</scope>
    <source>
        <strain evidence="3 4">CBS 962.96</strain>
    </source>
</reference>
<feature type="domain" description="6-phosphogluconate dehydrogenase NADP-binding" evidence="1">
    <location>
        <begin position="5"/>
        <end position="167"/>
    </location>
</feature>
<dbReference type="Gene3D" id="3.40.50.720">
    <property type="entry name" value="NAD(P)-binding Rossmann-like Domain"/>
    <property type="match status" value="1"/>
</dbReference>
<dbReference type="GO" id="GO:0050661">
    <property type="term" value="F:NADP binding"/>
    <property type="evidence" value="ECO:0007669"/>
    <property type="project" value="InterPro"/>
</dbReference>
<dbReference type="Proteomes" id="UP000297245">
    <property type="component" value="Unassembled WGS sequence"/>
</dbReference>
<dbReference type="Pfam" id="PF03446">
    <property type="entry name" value="NAD_binding_2"/>
    <property type="match status" value="1"/>
</dbReference>
<evidence type="ECO:0000259" key="2">
    <source>
        <dbReference type="Pfam" id="PF09130"/>
    </source>
</evidence>
<feature type="domain" description="Phosphogluconate dehydrogenase NAD-binding putative C-terminal" evidence="2">
    <location>
        <begin position="216"/>
        <end position="284"/>
    </location>
</feature>
<proteinExistence type="predicted"/>
<dbReference type="InterPro" id="IPR006115">
    <property type="entry name" value="6PGDH_NADP-bd"/>
</dbReference>